<organism evidence="1 2">
    <name type="scientific">Leucocoprinus leucothites</name>
    <dbReference type="NCBI Taxonomy" id="201217"/>
    <lineage>
        <taxon>Eukaryota</taxon>
        <taxon>Fungi</taxon>
        <taxon>Dikarya</taxon>
        <taxon>Basidiomycota</taxon>
        <taxon>Agaricomycotina</taxon>
        <taxon>Agaricomycetes</taxon>
        <taxon>Agaricomycetidae</taxon>
        <taxon>Agaricales</taxon>
        <taxon>Agaricineae</taxon>
        <taxon>Agaricaceae</taxon>
        <taxon>Leucocoprinus</taxon>
    </lineage>
</organism>
<dbReference type="InterPro" id="IPR031100">
    <property type="entry name" value="LOG_fam"/>
</dbReference>
<name>A0A8H5G4R5_9AGAR</name>
<gene>
    <name evidence="1" type="ORF">D9756_001671</name>
</gene>
<dbReference type="Proteomes" id="UP000559027">
    <property type="component" value="Unassembled WGS sequence"/>
</dbReference>
<keyword evidence="2" id="KW-1185">Reference proteome</keyword>
<dbReference type="Pfam" id="PF18306">
    <property type="entry name" value="LDcluster4"/>
    <property type="match status" value="1"/>
</dbReference>
<dbReference type="AlphaFoldDB" id="A0A8H5G4R5"/>
<sequence>MASSTNGNHGGAVAVYCGSSMGKQDAHVAAARSIGKALALQKRSLVYGGGSKGIMGVVSGAVLENGGKVTGIIPHAMIISGGEGSRVDDEEAKGVELKEKGREAVETVSKPLEGKPHSSCNVLTISRDHNTRSSCSLCMNAKLRWLNEPMDLSGCLEVLEVTTWTQLGIHDKPVVLCNVLGFWNPLRELIRHSVQEGFIRSASEGLIIFVDGPASTEEHLDFDWGTATLAALDKWAQGHNKPLFDWAQKMNGLEDKEEGRWIAT</sequence>
<accession>A0A8H5G4R5</accession>
<dbReference type="InterPro" id="IPR041164">
    <property type="entry name" value="LDcluster4"/>
</dbReference>
<dbReference type="OrthoDB" id="414463at2759"/>
<evidence type="ECO:0000313" key="1">
    <source>
        <dbReference type="EMBL" id="KAF5358323.1"/>
    </source>
</evidence>
<reference evidence="1 2" key="1">
    <citation type="journal article" date="2020" name="ISME J.">
        <title>Uncovering the hidden diversity of litter-decomposition mechanisms in mushroom-forming fungi.</title>
        <authorList>
            <person name="Floudas D."/>
            <person name="Bentzer J."/>
            <person name="Ahren D."/>
            <person name="Johansson T."/>
            <person name="Persson P."/>
            <person name="Tunlid A."/>
        </authorList>
    </citation>
    <scope>NUCLEOTIDE SEQUENCE [LARGE SCALE GENOMIC DNA]</scope>
    <source>
        <strain evidence="1 2">CBS 146.42</strain>
    </source>
</reference>
<protein>
    <submittedName>
        <fullName evidence="1">Uncharacterized protein</fullName>
    </submittedName>
</protein>
<proteinExistence type="predicted"/>
<dbReference type="Pfam" id="PF03641">
    <property type="entry name" value="Lysine_decarbox"/>
    <property type="match status" value="1"/>
</dbReference>
<dbReference type="PANTHER" id="PTHR31223">
    <property type="entry name" value="LOG FAMILY PROTEIN YJL055W"/>
    <property type="match status" value="1"/>
</dbReference>
<evidence type="ECO:0000313" key="2">
    <source>
        <dbReference type="Proteomes" id="UP000559027"/>
    </source>
</evidence>
<comment type="caution">
    <text evidence="1">The sequence shown here is derived from an EMBL/GenBank/DDBJ whole genome shotgun (WGS) entry which is preliminary data.</text>
</comment>
<dbReference type="SUPFAM" id="SSF102405">
    <property type="entry name" value="MCP/YpsA-like"/>
    <property type="match status" value="1"/>
</dbReference>
<dbReference type="Gene3D" id="3.40.50.450">
    <property type="match status" value="2"/>
</dbReference>
<dbReference type="EMBL" id="JAACJO010000005">
    <property type="protein sequence ID" value="KAF5358323.1"/>
    <property type="molecule type" value="Genomic_DNA"/>
</dbReference>